<feature type="region of interest" description="Disordered" evidence="1">
    <location>
        <begin position="490"/>
        <end position="527"/>
    </location>
</feature>
<keyword evidence="3" id="KW-1185">Reference proteome</keyword>
<dbReference type="Proteomes" id="UP000735302">
    <property type="component" value="Unassembled WGS sequence"/>
</dbReference>
<dbReference type="EMBL" id="BLXT01000383">
    <property type="protein sequence ID" value="GFN76373.1"/>
    <property type="molecule type" value="Genomic_DNA"/>
</dbReference>
<name>A0AAV3Y2X1_9GAST</name>
<organism evidence="2 3">
    <name type="scientific">Plakobranchus ocellatus</name>
    <dbReference type="NCBI Taxonomy" id="259542"/>
    <lineage>
        <taxon>Eukaryota</taxon>
        <taxon>Metazoa</taxon>
        <taxon>Spiralia</taxon>
        <taxon>Lophotrochozoa</taxon>
        <taxon>Mollusca</taxon>
        <taxon>Gastropoda</taxon>
        <taxon>Heterobranchia</taxon>
        <taxon>Euthyneura</taxon>
        <taxon>Panpulmonata</taxon>
        <taxon>Sacoglossa</taxon>
        <taxon>Placobranchoidea</taxon>
        <taxon>Plakobranchidae</taxon>
        <taxon>Plakobranchus</taxon>
    </lineage>
</organism>
<gene>
    <name evidence="2" type="ORF">PoB_000287900</name>
</gene>
<protein>
    <recommendedName>
        <fullName evidence="4">Spermatogenesis-associated protein 6 N-terminal domain-containing protein</fullName>
    </recommendedName>
</protein>
<feature type="compositionally biased region" description="Basic and acidic residues" evidence="1">
    <location>
        <begin position="331"/>
        <end position="354"/>
    </location>
</feature>
<proteinExistence type="predicted"/>
<evidence type="ECO:0008006" key="4">
    <source>
        <dbReference type="Google" id="ProtNLM"/>
    </source>
</evidence>
<comment type="caution">
    <text evidence="2">The sequence shown here is derived from an EMBL/GenBank/DDBJ whole genome shotgun (WGS) entry which is preliminary data.</text>
</comment>
<accession>A0AAV3Y2X1</accession>
<evidence type="ECO:0000256" key="1">
    <source>
        <dbReference type="SAM" id="MobiDB-lite"/>
    </source>
</evidence>
<feature type="region of interest" description="Disordered" evidence="1">
    <location>
        <begin position="311"/>
        <end position="447"/>
    </location>
</feature>
<reference evidence="2 3" key="1">
    <citation type="journal article" date="2021" name="Elife">
        <title>Chloroplast acquisition without the gene transfer in kleptoplastic sea slugs, Plakobranchus ocellatus.</title>
        <authorList>
            <person name="Maeda T."/>
            <person name="Takahashi S."/>
            <person name="Yoshida T."/>
            <person name="Shimamura S."/>
            <person name="Takaki Y."/>
            <person name="Nagai Y."/>
            <person name="Toyoda A."/>
            <person name="Suzuki Y."/>
            <person name="Arimoto A."/>
            <person name="Ishii H."/>
            <person name="Satoh N."/>
            <person name="Nishiyama T."/>
            <person name="Hasebe M."/>
            <person name="Maruyama T."/>
            <person name="Minagawa J."/>
            <person name="Obokata J."/>
            <person name="Shigenobu S."/>
        </authorList>
    </citation>
    <scope>NUCLEOTIDE SEQUENCE [LARGE SCALE GENOMIC DNA]</scope>
</reference>
<feature type="compositionally biased region" description="Basic and acidic residues" evidence="1">
    <location>
        <begin position="420"/>
        <end position="431"/>
    </location>
</feature>
<evidence type="ECO:0000313" key="3">
    <source>
        <dbReference type="Proteomes" id="UP000735302"/>
    </source>
</evidence>
<dbReference type="AlphaFoldDB" id="A0AAV3Y2X1"/>
<feature type="compositionally biased region" description="Polar residues" evidence="1">
    <location>
        <begin position="357"/>
        <end position="369"/>
    </location>
</feature>
<feature type="compositionally biased region" description="Polar residues" evidence="1">
    <location>
        <begin position="434"/>
        <end position="447"/>
    </location>
</feature>
<sequence length="547" mass="62302">MGARRVRDHPLLEDGIYDKTPPVYGLKMLNLVFWFYIKYFLSLTECTEKSLILDVFSLDGDFIGRETIHYIDKIQLLTSLLLQEENPARLVCQLFPAQLVSRDQLDVAFSDWLNTIQTAYCKVPGESEESYSDLPENYVRPDNLLPSELSLYLDKLQISDSFETVHRRTSSSSCPEMRKKHSLLTEVRDRCSSYPLSTERSTYENQGEEVYTTTTCCSLCRADRKGHSLLTQSRKNVCCERYGACLEEYSYCRPLPEMYPNAQHKLDYVQENCSHDASETQVQRRFGVERRNDRYREEIRTRRTQHVYETLESLSHCPPPLPPPRQQASPKYDRDLITSNGKQEKSSQRQHELRTVAGTSESSGSNNKVPGNKILNLKPQETFNKTVLPDSPKTKSQPRVGKLSIPASLQLLKSSLQSRNEPKNLAKRDARNPASHTENSSQSSRNLEQARIVYAYKPPPPLPTGGRSKSYSESYSQKECDALNMMKSRSYSTGATPTERDALFGPPTSTDSPAYKAGASNDHRDDDLKAEYSLPITFDFDFIRNGG</sequence>
<evidence type="ECO:0000313" key="2">
    <source>
        <dbReference type="EMBL" id="GFN76373.1"/>
    </source>
</evidence>
<feature type="compositionally biased region" description="Low complexity" evidence="1">
    <location>
        <begin position="408"/>
        <end position="418"/>
    </location>
</feature>